<dbReference type="EMBL" id="FMAI01000036">
    <property type="protein sequence ID" value="SCB55176.1"/>
    <property type="molecule type" value="Genomic_DNA"/>
</dbReference>
<reference evidence="3" key="1">
    <citation type="submission" date="2016-08" db="EMBL/GenBank/DDBJ databases">
        <authorList>
            <person name="Varghese N."/>
            <person name="Submissions Spin"/>
        </authorList>
    </citation>
    <scope>NUCLEOTIDE SEQUENCE [LARGE SCALE GENOMIC DNA]</scope>
    <source>
        <strain evidence="3">ERR11</strain>
    </source>
</reference>
<name>A0A1C3XT26_9BRAD</name>
<dbReference type="RefSeq" id="WP_091966547.1">
    <property type="nucleotide sequence ID" value="NZ_FMAI01000036.1"/>
</dbReference>
<keyword evidence="3" id="KW-1185">Reference proteome</keyword>
<dbReference type="CDD" id="cd00093">
    <property type="entry name" value="HTH_XRE"/>
    <property type="match status" value="1"/>
</dbReference>
<dbReference type="PROSITE" id="PS50943">
    <property type="entry name" value="HTH_CROC1"/>
    <property type="match status" value="1"/>
</dbReference>
<dbReference type="Proteomes" id="UP000199184">
    <property type="component" value="Unassembled WGS sequence"/>
</dbReference>
<evidence type="ECO:0000259" key="1">
    <source>
        <dbReference type="PROSITE" id="PS50943"/>
    </source>
</evidence>
<evidence type="ECO:0000313" key="3">
    <source>
        <dbReference type="Proteomes" id="UP000199184"/>
    </source>
</evidence>
<dbReference type="InterPro" id="IPR001387">
    <property type="entry name" value="Cro/C1-type_HTH"/>
</dbReference>
<dbReference type="SUPFAM" id="SSF47413">
    <property type="entry name" value="lambda repressor-like DNA-binding domains"/>
    <property type="match status" value="1"/>
</dbReference>
<feature type="domain" description="HTH cro/C1-type" evidence="1">
    <location>
        <begin position="15"/>
        <end position="69"/>
    </location>
</feature>
<sequence>MDTIARTPQQVGAGIRRFRRQKKLTQRDLGEKMHARQATVSKLEAGEPATQLRMLMDALAGLDLELVIRPRTKLTAEAIEDLF</sequence>
<dbReference type="Gene3D" id="1.10.260.40">
    <property type="entry name" value="lambda repressor-like DNA-binding domains"/>
    <property type="match status" value="1"/>
</dbReference>
<organism evidence="2 3">
    <name type="scientific">Bradyrhizobium shewense</name>
    <dbReference type="NCBI Taxonomy" id="1761772"/>
    <lineage>
        <taxon>Bacteria</taxon>
        <taxon>Pseudomonadati</taxon>
        <taxon>Pseudomonadota</taxon>
        <taxon>Alphaproteobacteria</taxon>
        <taxon>Hyphomicrobiales</taxon>
        <taxon>Nitrobacteraceae</taxon>
        <taxon>Bradyrhizobium</taxon>
    </lineage>
</organism>
<protein>
    <submittedName>
        <fullName evidence="2">HTH-type transcriptional regulator / antitoxin HipB</fullName>
    </submittedName>
</protein>
<proteinExistence type="predicted"/>
<accession>A0A1C3XT26</accession>
<evidence type="ECO:0000313" key="2">
    <source>
        <dbReference type="EMBL" id="SCB55176.1"/>
    </source>
</evidence>
<dbReference type="AlphaFoldDB" id="A0A1C3XT26"/>
<dbReference type="GO" id="GO:0003677">
    <property type="term" value="F:DNA binding"/>
    <property type="evidence" value="ECO:0007669"/>
    <property type="project" value="InterPro"/>
</dbReference>
<dbReference type="InterPro" id="IPR010982">
    <property type="entry name" value="Lambda_DNA-bd_dom_sf"/>
</dbReference>
<dbReference type="SMART" id="SM00530">
    <property type="entry name" value="HTH_XRE"/>
    <property type="match status" value="1"/>
</dbReference>
<gene>
    <name evidence="2" type="ORF">GA0061098_103618</name>
</gene>
<dbReference type="Pfam" id="PF01381">
    <property type="entry name" value="HTH_3"/>
    <property type="match status" value="1"/>
</dbReference>